<evidence type="ECO:0000256" key="9">
    <source>
        <dbReference type="ARBA" id="ARBA00029430"/>
    </source>
</evidence>
<dbReference type="InterPro" id="IPR046755">
    <property type="entry name" value="VAS1_LD"/>
</dbReference>
<dbReference type="GO" id="GO:0030665">
    <property type="term" value="C:clathrin-coated vesicle membrane"/>
    <property type="evidence" value="ECO:0007669"/>
    <property type="project" value="UniProtKB-SubCell"/>
</dbReference>
<evidence type="ECO:0000256" key="15">
    <source>
        <dbReference type="ARBA" id="ARBA00083572"/>
    </source>
</evidence>
<evidence type="ECO:0000256" key="2">
    <source>
        <dbReference type="ARBA" id="ARBA00009037"/>
    </source>
</evidence>
<evidence type="ECO:0000256" key="12">
    <source>
        <dbReference type="ARBA" id="ARBA00074436"/>
    </source>
</evidence>
<dbReference type="GO" id="GO:0033116">
    <property type="term" value="C:endoplasmic reticulum-Golgi intermediate compartment membrane"/>
    <property type="evidence" value="ECO:0007669"/>
    <property type="project" value="UniProtKB-SubCell"/>
</dbReference>
<dbReference type="PANTHER" id="PTHR12471:SF2">
    <property type="entry name" value="V-TYPE PROTON ATPASE SUBUNIT S1"/>
    <property type="match status" value="1"/>
</dbReference>
<evidence type="ECO:0000256" key="11">
    <source>
        <dbReference type="ARBA" id="ARBA00063830"/>
    </source>
</evidence>
<dbReference type="InterPro" id="IPR046756">
    <property type="entry name" value="VAS1/VOA1_TM"/>
</dbReference>
<dbReference type="GO" id="GO:0001671">
    <property type="term" value="F:ATPase activator activity"/>
    <property type="evidence" value="ECO:0007669"/>
    <property type="project" value="TreeGrafter"/>
</dbReference>
<dbReference type="InterPro" id="IPR008388">
    <property type="entry name" value="Ac45_acc_su"/>
</dbReference>
<evidence type="ECO:0000256" key="14">
    <source>
        <dbReference type="ARBA" id="ARBA00082646"/>
    </source>
</evidence>
<dbReference type="Pfam" id="PF05827">
    <property type="entry name" value="VAS1_LD"/>
    <property type="match status" value="1"/>
</dbReference>
<evidence type="ECO:0000256" key="13">
    <source>
        <dbReference type="ARBA" id="ARBA00082409"/>
    </source>
</evidence>
<dbReference type="GO" id="GO:0033176">
    <property type="term" value="C:proton-transporting V-type ATPase complex"/>
    <property type="evidence" value="ECO:0007669"/>
    <property type="project" value="TreeGrafter"/>
</dbReference>
<dbReference type="PANTHER" id="PTHR12471">
    <property type="entry name" value="VACUOLAR ATP SYNTHASE SUBUNIT S1"/>
    <property type="match status" value="1"/>
</dbReference>
<keyword evidence="17" id="KW-0732">Signal</keyword>
<evidence type="ECO:0000313" key="21">
    <source>
        <dbReference type="Proteomes" id="UP000694385"/>
    </source>
</evidence>
<evidence type="ECO:0000256" key="16">
    <source>
        <dbReference type="SAM" id="Phobius"/>
    </source>
</evidence>
<keyword evidence="4" id="KW-0406">Ion transport</keyword>
<dbReference type="GO" id="GO:0005789">
    <property type="term" value="C:endoplasmic reticulum membrane"/>
    <property type="evidence" value="ECO:0007669"/>
    <property type="project" value="UniProtKB-SubCell"/>
</dbReference>
<keyword evidence="6 16" id="KW-0472">Membrane</keyword>
<reference evidence="20" key="2">
    <citation type="submission" date="2025-09" db="UniProtKB">
        <authorList>
            <consortium name="Ensembl"/>
        </authorList>
    </citation>
    <scope>IDENTIFICATION</scope>
</reference>
<evidence type="ECO:0000256" key="7">
    <source>
        <dbReference type="ARBA" id="ARBA00024187"/>
    </source>
</evidence>
<organism evidence="20 21">
    <name type="scientific">Jaculus jaculus</name>
    <name type="common">Lesser Egyptian jerboa</name>
    <dbReference type="NCBI Taxonomy" id="51337"/>
    <lineage>
        <taxon>Eukaryota</taxon>
        <taxon>Metazoa</taxon>
        <taxon>Chordata</taxon>
        <taxon>Craniata</taxon>
        <taxon>Vertebrata</taxon>
        <taxon>Euteleostomi</taxon>
        <taxon>Mammalia</taxon>
        <taxon>Eutheria</taxon>
        <taxon>Euarchontoglires</taxon>
        <taxon>Glires</taxon>
        <taxon>Rodentia</taxon>
        <taxon>Myomorpha</taxon>
        <taxon>Dipodoidea</taxon>
        <taxon>Dipodidae</taxon>
        <taxon>Dipodinae</taxon>
        <taxon>Jaculus</taxon>
    </lineage>
</organism>
<evidence type="ECO:0000313" key="20">
    <source>
        <dbReference type="Ensembl" id="ENSJJAP00000018229.1"/>
    </source>
</evidence>
<dbReference type="GO" id="GO:0030672">
    <property type="term" value="C:synaptic vesicle membrane"/>
    <property type="evidence" value="ECO:0007669"/>
    <property type="project" value="UniProtKB-SubCell"/>
</dbReference>
<evidence type="ECO:0000256" key="5">
    <source>
        <dbReference type="ARBA" id="ARBA00022989"/>
    </source>
</evidence>
<evidence type="ECO:0000259" key="18">
    <source>
        <dbReference type="Pfam" id="PF05827"/>
    </source>
</evidence>
<comment type="function">
    <text evidence="10">Accessory subunit of the proton-transporting vacuolar (V)-ATPase protein pump, which is required for luminal acidification of secretory vesicles. Guides the V-type ATPase into specialized subcellular compartments, such as neuroendocrine regulated secretory vesicles or the ruffled border of the osteoclast, thereby regulating its activity. Involved in membrane trafficking and Ca(2+)-dependent membrane fusion. May play a role in the assembly of the V-type ATPase complex. In aerobic conditions, involved in intracellular iron homeostasis, thus triggering the activity of Fe(2+) prolyl hydroxylase (PHD) enzymes, and leading to HIF1A hydroxylation and subsequent proteasomal degradation. In islets of Langerhans cells, may regulate the acidification of dense-core secretory granules.</text>
</comment>
<feature type="transmembrane region" description="Helical" evidence="16">
    <location>
        <begin position="422"/>
        <end position="446"/>
    </location>
</feature>
<dbReference type="GO" id="GO:1902600">
    <property type="term" value="P:proton transmembrane transport"/>
    <property type="evidence" value="ECO:0007669"/>
    <property type="project" value="UniProtKB-KW"/>
</dbReference>
<evidence type="ECO:0000256" key="4">
    <source>
        <dbReference type="ARBA" id="ARBA00022781"/>
    </source>
</evidence>
<comment type="similarity">
    <text evidence="2">Belongs to the vacuolar ATPase subunit S1 family.</text>
</comment>
<evidence type="ECO:0000256" key="10">
    <source>
        <dbReference type="ARBA" id="ARBA00053363"/>
    </source>
</evidence>
<sequence>TMAATVLSSMRIGTPWAPALWLPLILVVVAAMVTTAAEHQVPLVMWSSDRDLWAPVADTHEGHITSDMQLSTYLDPALELGPRNVLLFLQDKLSIEDFTAYGGVFGNKQDSAFSNLENALDLAPSSLVLPAVDWYAVSTLTTYLQEKLGASPLHVDLATLRELKLSATLPALLLIRLPYTASSGLMAPREVLTGNDEVIGQVLSTLKSEDVPYTAALTAVRPSRVTRDVAMVAGGLGRQLLQKQVASPVIHPPVSYNDTVPRILFWAQNFSVAYKDQWEDLTSHTFGVQTLNMTGSFWNDSFARLSLTYEQLFGTTVTFKFILANRFYPVSARYWFTMESFEIHSNGSVVYFNASQVTGPSIYSFHCEYVSTLTKKGNLLVTNMQPSLWQITLHDFQIQAFNVTGEQFSYASDCAGFFSPGIWMGLLTSLFMLFVFTYGLHMILSLKTMDRFDDHKGSSISLTQIV</sequence>
<gene>
    <name evidence="20" type="primary">Atp6ap1</name>
</gene>
<comment type="subcellular location">
    <subcellularLocation>
        <location evidence="9">Cytoplasmic vesicle</location>
        <location evidence="9">Clathrin-coated vesicle membrane</location>
        <topology evidence="9">Single-pass type I membrane protein</topology>
    </subcellularLocation>
    <subcellularLocation>
        <location evidence="8">Cytoplasmic vesicle</location>
        <location evidence="8">Secretory vesicle</location>
        <location evidence="8">Synaptic vesicle membrane</location>
        <topology evidence="8">Single-pass type I membrane protein</topology>
    </subcellularLocation>
    <subcellularLocation>
        <location evidence="1">Endoplasmic reticulum membrane</location>
        <topology evidence="1">Single-pass type I membrane protein</topology>
    </subcellularLocation>
    <subcellularLocation>
        <location evidence="7">Endoplasmic reticulum-Golgi intermediate compartment membrane</location>
    </subcellularLocation>
</comment>
<evidence type="ECO:0000259" key="19">
    <source>
        <dbReference type="Pfam" id="PF20520"/>
    </source>
</evidence>
<feature type="chain" id="PRO_5034084876" description="V-type proton ATPase subunit S1" evidence="17">
    <location>
        <begin position="32"/>
        <end position="466"/>
    </location>
</feature>
<dbReference type="Ensembl" id="ENSJJAT00000024758.1">
    <property type="protein sequence ID" value="ENSJJAP00000018229.1"/>
    <property type="gene ID" value="ENSJJAG00000019557.1"/>
</dbReference>
<reference evidence="20" key="1">
    <citation type="submission" date="2025-08" db="UniProtKB">
        <authorList>
            <consortium name="Ensembl"/>
        </authorList>
    </citation>
    <scope>IDENTIFICATION</scope>
</reference>
<dbReference type="Pfam" id="PF20520">
    <property type="entry name" value="Ac45-VOA1_TM"/>
    <property type="match status" value="1"/>
</dbReference>
<comment type="subunit">
    <text evidence="11">Accessory component of the multisubunit proton-transporting vacuolar (V)-ATPase protein pump. Interacts (via N-terminus) with ATP6AP2 (via N-terminus). Interacts with RNASEK. Interacts with TMEM106B (via C-terminus).</text>
</comment>
<evidence type="ECO:0000256" key="3">
    <source>
        <dbReference type="ARBA" id="ARBA00022692"/>
    </source>
</evidence>
<evidence type="ECO:0000256" key="17">
    <source>
        <dbReference type="SAM" id="SignalP"/>
    </source>
</evidence>
<evidence type="ECO:0000256" key="1">
    <source>
        <dbReference type="ARBA" id="ARBA00004115"/>
    </source>
</evidence>
<keyword evidence="21" id="KW-1185">Reference proteome</keyword>
<dbReference type="OMA" id="WFTMEHL"/>
<feature type="signal peptide" evidence="17">
    <location>
        <begin position="1"/>
        <end position="31"/>
    </location>
</feature>
<keyword evidence="4" id="KW-0375">Hydrogen ion transport</keyword>
<name>A0A8C5L199_JACJA</name>
<protein>
    <recommendedName>
        <fullName evidence="12">V-type proton ATPase subunit S1</fullName>
    </recommendedName>
    <alternativeName>
        <fullName evidence="14">V-ATPase Ac45 subunit</fullName>
    </alternativeName>
    <alternativeName>
        <fullName evidence="15">V-ATPase S1 accessory protein</fullName>
    </alternativeName>
    <alternativeName>
        <fullName evidence="13">Vacuolar proton pump subunit S1</fullName>
    </alternativeName>
</protein>
<accession>A0A8C5L199</accession>
<evidence type="ECO:0000256" key="6">
    <source>
        <dbReference type="ARBA" id="ARBA00023136"/>
    </source>
</evidence>
<evidence type="ECO:0000256" key="8">
    <source>
        <dbReference type="ARBA" id="ARBA00029428"/>
    </source>
</evidence>
<keyword evidence="5 16" id="KW-1133">Transmembrane helix</keyword>
<feature type="domain" description="V-type proton ATPase subunit S1/VOA1 transmembrane" evidence="19">
    <location>
        <begin position="416"/>
        <end position="454"/>
    </location>
</feature>
<dbReference type="GO" id="GO:0030641">
    <property type="term" value="P:regulation of cellular pH"/>
    <property type="evidence" value="ECO:0007669"/>
    <property type="project" value="TreeGrafter"/>
</dbReference>
<proteinExistence type="inferred from homology"/>
<keyword evidence="3 16" id="KW-0812">Transmembrane</keyword>
<dbReference type="AlphaFoldDB" id="A0A8C5L199"/>
<feature type="domain" description="V-type proton ATPase subunit S1 luminal" evidence="18">
    <location>
        <begin position="261"/>
        <end position="401"/>
    </location>
</feature>
<keyword evidence="4" id="KW-0813">Transport</keyword>
<dbReference type="FunFam" id="2.40.160.110:FF:000003">
    <property type="entry name" value="ATPase H+ transporting accessory protein 1"/>
    <property type="match status" value="1"/>
</dbReference>
<dbReference type="GeneTree" id="ENSGT00940000156650"/>
<dbReference type="Proteomes" id="UP000694385">
    <property type="component" value="Unassembled WGS sequence"/>
</dbReference>
<dbReference type="Gene3D" id="2.40.160.110">
    <property type="match status" value="1"/>
</dbReference>